<dbReference type="InterPro" id="IPR035445">
    <property type="entry name" value="GYF-like_dom_sf"/>
</dbReference>
<protein>
    <recommendedName>
        <fullName evidence="2">WW domain-containing protein</fullName>
    </recommendedName>
</protein>
<dbReference type="RefSeq" id="XP_013893014.1">
    <property type="nucleotide sequence ID" value="XM_014037560.1"/>
</dbReference>
<dbReference type="InterPro" id="IPR001202">
    <property type="entry name" value="WW_dom"/>
</dbReference>
<proteinExistence type="predicted"/>
<dbReference type="SMART" id="SM00456">
    <property type="entry name" value="WW"/>
    <property type="match status" value="1"/>
</dbReference>
<evidence type="ECO:0000313" key="4">
    <source>
        <dbReference type="Proteomes" id="UP000054498"/>
    </source>
</evidence>
<dbReference type="GeneID" id="25731484"/>
<evidence type="ECO:0000256" key="1">
    <source>
        <dbReference type="SAM" id="MobiDB-lite"/>
    </source>
</evidence>
<dbReference type="Proteomes" id="UP000054498">
    <property type="component" value="Unassembled WGS sequence"/>
</dbReference>
<feature type="domain" description="WW" evidence="2">
    <location>
        <begin position="7"/>
        <end position="41"/>
    </location>
</feature>
<feature type="compositionally biased region" description="Low complexity" evidence="1">
    <location>
        <begin position="341"/>
        <end position="352"/>
    </location>
</feature>
<dbReference type="KEGG" id="mng:MNEG_13969"/>
<dbReference type="OrthoDB" id="549287at2759"/>
<feature type="compositionally biased region" description="Low complexity" evidence="1">
    <location>
        <begin position="173"/>
        <end position="188"/>
    </location>
</feature>
<evidence type="ECO:0000313" key="3">
    <source>
        <dbReference type="EMBL" id="KIY93994.1"/>
    </source>
</evidence>
<feature type="compositionally biased region" description="Gly residues" evidence="1">
    <location>
        <begin position="304"/>
        <end position="316"/>
    </location>
</feature>
<dbReference type="PROSITE" id="PS50020">
    <property type="entry name" value="WW_DOMAIN_2"/>
    <property type="match status" value="1"/>
</dbReference>
<feature type="non-terminal residue" evidence="3">
    <location>
        <position position="482"/>
    </location>
</feature>
<dbReference type="EMBL" id="KK104388">
    <property type="protein sequence ID" value="KIY93994.1"/>
    <property type="molecule type" value="Genomic_DNA"/>
</dbReference>
<gene>
    <name evidence="3" type="ORF">MNEG_13969</name>
</gene>
<keyword evidence="4" id="KW-1185">Reference proteome</keyword>
<dbReference type="PROSITE" id="PS01159">
    <property type="entry name" value="WW_DOMAIN_1"/>
    <property type="match status" value="1"/>
</dbReference>
<name>A0A0D2LQI6_9CHLO</name>
<feature type="compositionally biased region" description="Basic and acidic residues" evidence="1">
    <location>
        <begin position="190"/>
        <end position="199"/>
    </location>
</feature>
<organism evidence="3 4">
    <name type="scientific">Monoraphidium neglectum</name>
    <dbReference type="NCBI Taxonomy" id="145388"/>
    <lineage>
        <taxon>Eukaryota</taxon>
        <taxon>Viridiplantae</taxon>
        <taxon>Chlorophyta</taxon>
        <taxon>core chlorophytes</taxon>
        <taxon>Chlorophyceae</taxon>
        <taxon>CS clade</taxon>
        <taxon>Sphaeropleales</taxon>
        <taxon>Selenastraceae</taxon>
        <taxon>Monoraphidium</taxon>
    </lineage>
</organism>
<dbReference type="Pfam" id="PF00397">
    <property type="entry name" value="WW"/>
    <property type="match status" value="1"/>
</dbReference>
<dbReference type="CDD" id="cd00201">
    <property type="entry name" value="WW"/>
    <property type="match status" value="1"/>
</dbReference>
<feature type="compositionally biased region" description="Low complexity" evidence="1">
    <location>
        <begin position="215"/>
        <end position="254"/>
    </location>
</feature>
<reference evidence="3 4" key="1">
    <citation type="journal article" date="2013" name="BMC Genomics">
        <title>Reconstruction of the lipid metabolism for the microalga Monoraphidium neglectum from its genome sequence reveals characteristics suitable for biofuel production.</title>
        <authorList>
            <person name="Bogen C."/>
            <person name="Al-Dilaimi A."/>
            <person name="Albersmeier A."/>
            <person name="Wichmann J."/>
            <person name="Grundmann M."/>
            <person name="Rupp O."/>
            <person name="Lauersen K.J."/>
            <person name="Blifernez-Klassen O."/>
            <person name="Kalinowski J."/>
            <person name="Goesmann A."/>
            <person name="Mussgnug J.H."/>
            <person name="Kruse O."/>
        </authorList>
    </citation>
    <scope>NUCLEOTIDE SEQUENCE [LARGE SCALE GENOMIC DNA]</scope>
    <source>
        <strain evidence="3 4">SAG 48.87</strain>
    </source>
</reference>
<sequence>MQQDATAPLPPGWLSAWDTTHQAHYYYNAAAGITQWEPPAPPRPLVQAATPAAPPAAIAPAAAGAPVAPGGAAAARYCYLDPSGVRRGPFTAAELRGWRQHLPMDLRLLPVVDDHKGGAATCSGADAGHGSCTDEQRAEGQLEGPGPEGERRGPSGDGQAPEGVTGVTRGEESPSCAAPAPATAVVEAEAPERQSDSLRPEPPQQGREVQHESWEQQQQQQQQQQQEQQQQEQQQQQQQQEQQQVEDTQRQQQQHVAQGDPIAGGGQLQGVELAVVLGDGPLLAAWRAAAAHWPPALRSVAPGCGSGGGGGGGGGAPRAPPAPIWEAWQQQHRHQPHDPWRWQQQQQRQQQQHAPAGSGAGENMPSRGSPVSGGGGVGGAGGSFAEYAEAVLAGLPPTDDAVVLAKTALYYGRPLEEVMTAAAAAGPGSSAAAPPSSRGGGGCAGWDVEFVRDPRSGRLTAVYSGAGAAAPAAAARLYGDLE</sequence>
<dbReference type="SUPFAM" id="SSF55277">
    <property type="entry name" value="GYF domain"/>
    <property type="match status" value="1"/>
</dbReference>
<feature type="region of interest" description="Disordered" evidence="1">
    <location>
        <begin position="302"/>
        <end position="377"/>
    </location>
</feature>
<dbReference type="InterPro" id="IPR036020">
    <property type="entry name" value="WW_dom_sf"/>
</dbReference>
<dbReference type="SUPFAM" id="SSF51045">
    <property type="entry name" value="WW domain"/>
    <property type="match status" value="1"/>
</dbReference>
<feature type="region of interest" description="Disordered" evidence="1">
    <location>
        <begin position="120"/>
        <end position="264"/>
    </location>
</feature>
<dbReference type="Gene3D" id="2.20.70.10">
    <property type="match status" value="1"/>
</dbReference>
<accession>A0A0D2LQI6</accession>
<evidence type="ECO:0000259" key="2">
    <source>
        <dbReference type="PROSITE" id="PS50020"/>
    </source>
</evidence>
<dbReference type="AlphaFoldDB" id="A0A0D2LQI6"/>